<dbReference type="EMBL" id="AP024702">
    <property type="protein sequence ID" value="BCX49010.1"/>
    <property type="molecule type" value="Genomic_DNA"/>
</dbReference>
<reference evidence="1 2" key="1">
    <citation type="submission" date="2021-06" db="EMBL/GenBank/DDBJ databases">
        <title>Complete genome of Haloferula helveola possessing various polysaccharide degrading enzymes.</title>
        <authorList>
            <person name="Takami H."/>
            <person name="Huang C."/>
            <person name="Hamasaki K."/>
        </authorList>
    </citation>
    <scope>NUCLEOTIDE SEQUENCE [LARGE SCALE GENOMIC DNA]</scope>
    <source>
        <strain evidence="1 2">CN-1</strain>
    </source>
</reference>
<protein>
    <recommendedName>
        <fullName evidence="3">DUF4340 domain-containing protein</fullName>
    </recommendedName>
</protein>
<gene>
    <name evidence="1" type="ORF">HAHE_29180</name>
</gene>
<sequence>MVKVLISLVVGGLVGFAIGAWRDRGPTGSEAMDGATLPVEATVSNHEVGAGTSAPKHKVRDGEAESVVEKLGVAVEVDPEVLVRLASATQPALDHRELLFSDGDTVAAALAVSPDERSELEKEWASVRDRMLAKQKESLSFVEGEEELWIGSEPFDGSSQGESFAARVVEVLGESRGNAFLKLTRADDAFGGWGSRRSAAYSIRVESQSDGRWVYRITERQQPDGPAGRSWVSAEIPPHIRKVTDELGIPGRPQ</sequence>
<accession>A0ABM7RBM6</accession>
<evidence type="ECO:0000313" key="1">
    <source>
        <dbReference type="EMBL" id="BCX49010.1"/>
    </source>
</evidence>
<organism evidence="1 2">
    <name type="scientific">Haloferula helveola</name>
    <dbReference type="NCBI Taxonomy" id="490095"/>
    <lineage>
        <taxon>Bacteria</taxon>
        <taxon>Pseudomonadati</taxon>
        <taxon>Verrucomicrobiota</taxon>
        <taxon>Verrucomicrobiia</taxon>
        <taxon>Verrucomicrobiales</taxon>
        <taxon>Verrucomicrobiaceae</taxon>
        <taxon>Haloferula</taxon>
    </lineage>
</organism>
<keyword evidence="2" id="KW-1185">Reference proteome</keyword>
<evidence type="ECO:0008006" key="3">
    <source>
        <dbReference type="Google" id="ProtNLM"/>
    </source>
</evidence>
<dbReference type="RefSeq" id="WP_338685441.1">
    <property type="nucleotide sequence ID" value="NZ_AP024702.1"/>
</dbReference>
<dbReference type="Proteomes" id="UP001374893">
    <property type="component" value="Chromosome"/>
</dbReference>
<evidence type="ECO:0000313" key="2">
    <source>
        <dbReference type="Proteomes" id="UP001374893"/>
    </source>
</evidence>
<name>A0ABM7RBM6_9BACT</name>
<proteinExistence type="predicted"/>